<dbReference type="RefSeq" id="WP_137667447.1">
    <property type="nucleotide sequence ID" value="NZ_BJCE01000065.1"/>
</dbReference>
<evidence type="ECO:0000313" key="2">
    <source>
        <dbReference type="EMBL" id="GCL37162.1"/>
    </source>
</evidence>
<protein>
    <recommendedName>
        <fullName evidence="1">DUF4351 domain-containing protein</fullName>
    </recommendedName>
</protein>
<evidence type="ECO:0000259" key="1">
    <source>
        <dbReference type="Pfam" id="PF14261"/>
    </source>
</evidence>
<comment type="caution">
    <text evidence="2">The sequence shown here is derived from an EMBL/GenBank/DDBJ whole genome shotgun (WGS) entry which is preliminary data.</text>
</comment>
<dbReference type="InterPro" id="IPR025587">
    <property type="entry name" value="DUF4351"/>
</dbReference>
<feature type="domain" description="DUF4351" evidence="1">
    <location>
        <begin position="217"/>
        <end position="272"/>
    </location>
</feature>
<proteinExistence type="predicted"/>
<dbReference type="PANTHER" id="PTHR34613">
    <property type="entry name" value="SLL0800 PROTEIN"/>
    <property type="match status" value="1"/>
</dbReference>
<evidence type="ECO:0000313" key="3">
    <source>
        <dbReference type="Proteomes" id="UP000300142"/>
    </source>
</evidence>
<keyword evidence="3" id="KW-1185">Reference proteome</keyword>
<dbReference type="PANTHER" id="PTHR34613:SF1">
    <property type="entry name" value="SLL6017 PROTEIN"/>
    <property type="match status" value="1"/>
</dbReference>
<sequence>MSYDSTLKYLIEEYPQAIVEWLLGANISETPEILKTELNLEPIRVDGLFFLKTSSKIIHLEFQTIPQSKPPIPLRMLDYWVRLYRQYNIEIEQIVIFLKPTISEDVFINEFRATNTFHRYRVIRIWECEPEPLLATTELLPLAVLAKADNSSIILEQVAAKVNIIEDRRQKINISACVQLLAGIKFDTDIISAYFREDIMQESVVYQKIVREGLEQGRRSEVKLIMRQLQRHLGKIGTEIQNQIQDLSFTQLEDLGEALLDFKTEGDLRNWLSENCE</sequence>
<gene>
    <name evidence="2" type="ORF">SR1949_22690</name>
</gene>
<dbReference type="EMBL" id="BJCE01000065">
    <property type="protein sequence ID" value="GCL37162.1"/>
    <property type="molecule type" value="Genomic_DNA"/>
</dbReference>
<dbReference type="Pfam" id="PF14261">
    <property type="entry name" value="DUF4351"/>
    <property type="match status" value="1"/>
</dbReference>
<dbReference type="AlphaFoldDB" id="A0A479ZY72"/>
<dbReference type="Proteomes" id="UP000300142">
    <property type="component" value="Unassembled WGS sequence"/>
</dbReference>
<accession>A0A479ZY72</accession>
<organism evidence="2 3">
    <name type="scientific">Sphaerospermopsis reniformis</name>
    <dbReference type="NCBI Taxonomy" id="531300"/>
    <lineage>
        <taxon>Bacteria</taxon>
        <taxon>Bacillati</taxon>
        <taxon>Cyanobacteriota</taxon>
        <taxon>Cyanophyceae</taxon>
        <taxon>Nostocales</taxon>
        <taxon>Aphanizomenonaceae</taxon>
        <taxon>Sphaerospermopsis</taxon>
    </lineage>
</organism>
<name>A0A479ZY72_9CYAN</name>
<reference evidence="3" key="1">
    <citation type="submission" date="2019-02" db="EMBL/GenBank/DDBJ databases">
        <title>Draft genome sequence of Sphaerospermopsis reniformis NIES-1949.</title>
        <authorList>
            <person name="Yamaguchi H."/>
            <person name="Suzuki S."/>
            <person name="Kawachi M."/>
        </authorList>
    </citation>
    <scope>NUCLEOTIDE SEQUENCE [LARGE SCALE GENOMIC DNA]</scope>
    <source>
        <strain evidence="3">NIES-1949</strain>
    </source>
</reference>